<dbReference type="AlphaFoldDB" id="A0A0G1H2G4"/>
<dbReference type="SMART" id="SM00317">
    <property type="entry name" value="SET"/>
    <property type="match status" value="1"/>
</dbReference>
<name>A0A0G1H2G4_9BACT</name>
<evidence type="ECO:0000256" key="2">
    <source>
        <dbReference type="ARBA" id="ARBA00022691"/>
    </source>
</evidence>
<dbReference type="PANTHER" id="PTHR12350">
    <property type="entry name" value="HISTONE-LYSINE N-METHYLTRANSFERASE-RELATED"/>
    <property type="match status" value="1"/>
</dbReference>
<evidence type="ECO:0000259" key="3">
    <source>
        <dbReference type="PROSITE" id="PS50280"/>
    </source>
</evidence>
<comment type="caution">
    <text evidence="5">The sequence shown here is derived from an EMBL/GenBank/DDBJ whole genome shotgun (WGS) entry which is preliminary data.</text>
</comment>
<evidence type="ECO:0000259" key="4">
    <source>
        <dbReference type="PROSITE" id="PS50868"/>
    </source>
</evidence>
<dbReference type="SUPFAM" id="SSF82199">
    <property type="entry name" value="SET domain"/>
    <property type="match status" value="1"/>
</dbReference>
<dbReference type="PROSITE" id="PS50280">
    <property type="entry name" value="SET"/>
    <property type="match status" value="1"/>
</dbReference>
<evidence type="ECO:0000256" key="1">
    <source>
        <dbReference type="ARBA" id="ARBA00022679"/>
    </source>
</evidence>
<dbReference type="InterPro" id="IPR003616">
    <property type="entry name" value="Post-SET_dom"/>
</dbReference>
<evidence type="ECO:0000313" key="6">
    <source>
        <dbReference type="Proteomes" id="UP000034736"/>
    </source>
</evidence>
<dbReference type="Proteomes" id="UP000034736">
    <property type="component" value="Unassembled WGS sequence"/>
</dbReference>
<dbReference type="PANTHER" id="PTHR12350:SF19">
    <property type="entry name" value="SET DOMAIN-CONTAINING PROTEIN"/>
    <property type="match status" value="1"/>
</dbReference>
<dbReference type="InterPro" id="IPR046341">
    <property type="entry name" value="SET_dom_sf"/>
</dbReference>
<dbReference type="PROSITE" id="PS50868">
    <property type="entry name" value="POST_SET"/>
    <property type="match status" value="1"/>
</dbReference>
<dbReference type="InterPro" id="IPR053201">
    <property type="entry name" value="Flavunoidine_N-MTase"/>
</dbReference>
<reference evidence="5 6" key="1">
    <citation type="journal article" date="2015" name="Nature">
        <title>rRNA introns, odd ribosomes, and small enigmatic genomes across a large radiation of phyla.</title>
        <authorList>
            <person name="Brown C.T."/>
            <person name="Hug L.A."/>
            <person name="Thomas B.C."/>
            <person name="Sharon I."/>
            <person name="Castelle C.J."/>
            <person name="Singh A."/>
            <person name="Wilkins M.J."/>
            <person name="Williams K.H."/>
            <person name="Banfield J.F."/>
        </authorList>
    </citation>
    <scope>NUCLEOTIDE SEQUENCE [LARGE SCALE GENOMIC DNA]</scope>
</reference>
<dbReference type="GO" id="GO:0016740">
    <property type="term" value="F:transferase activity"/>
    <property type="evidence" value="ECO:0007669"/>
    <property type="project" value="UniProtKB-KW"/>
</dbReference>
<accession>A0A0G1H2G4</accession>
<dbReference type="Pfam" id="PF00856">
    <property type="entry name" value="SET"/>
    <property type="match status" value="1"/>
</dbReference>
<proteinExistence type="predicted"/>
<keyword evidence="2" id="KW-0949">S-adenosyl-L-methionine</keyword>
<evidence type="ECO:0000313" key="5">
    <source>
        <dbReference type="EMBL" id="KKT40668.1"/>
    </source>
</evidence>
<protein>
    <submittedName>
        <fullName evidence="5">Nuclear protein SET</fullName>
    </submittedName>
</protein>
<feature type="domain" description="SET" evidence="3">
    <location>
        <begin position="10"/>
        <end position="119"/>
    </location>
</feature>
<gene>
    <name evidence="5" type="ORF">UW30_C0019G0007</name>
</gene>
<keyword evidence="1" id="KW-0808">Transferase</keyword>
<dbReference type="EMBL" id="LCHU01000019">
    <property type="protein sequence ID" value="KKT40668.1"/>
    <property type="molecule type" value="Genomic_DNA"/>
</dbReference>
<dbReference type="Gene3D" id="2.170.270.10">
    <property type="entry name" value="SET domain"/>
    <property type="match status" value="1"/>
</dbReference>
<dbReference type="InterPro" id="IPR001214">
    <property type="entry name" value="SET_dom"/>
</dbReference>
<sequence>MGGNTSYSSPKVEMRESPISGRGLFAKGNIKKDELVVSFVGGKGKFVVSAVADELFEKGDDHVLQIDDDLYFAATTPEEYEKEDHINHSCNPNIGIDGNLNFVAIRDIEPGEEIVFDYTMSESSEYSFECRCGSKNCRKTITGNDWKIPELQKKYSGYFSDYLAKKML</sequence>
<feature type="domain" description="Post-SET" evidence="4">
    <location>
        <begin position="126"/>
        <end position="142"/>
    </location>
</feature>
<dbReference type="STRING" id="1618647.UW30_C0019G0007"/>
<organism evidence="5 6">
    <name type="scientific">Candidatus Giovannonibacteria bacterium GW2011_GWA2_44_13b</name>
    <dbReference type="NCBI Taxonomy" id="1618647"/>
    <lineage>
        <taxon>Bacteria</taxon>
        <taxon>Candidatus Giovannoniibacteriota</taxon>
    </lineage>
</organism>